<dbReference type="RefSeq" id="WP_007021818.1">
    <property type="nucleotide sequence ID" value="NZ_CH724126.1"/>
</dbReference>
<dbReference type="EMBL" id="AAOW01000001">
    <property type="protein sequence ID" value="EAR62800.1"/>
    <property type="molecule type" value="Genomic_DNA"/>
</dbReference>
<gene>
    <name evidence="3" type="ORF">MED92_06771</name>
</gene>
<dbReference type="InterPro" id="IPR003488">
    <property type="entry name" value="DprA"/>
</dbReference>
<evidence type="ECO:0000256" key="1">
    <source>
        <dbReference type="ARBA" id="ARBA00006525"/>
    </source>
</evidence>
<feature type="domain" description="Smf/DprA SLOG" evidence="2">
    <location>
        <begin position="91"/>
        <end position="266"/>
    </location>
</feature>
<dbReference type="InterPro" id="IPR057666">
    <property type="entry name" value="DrpA_SLOG"/>
</dbReference>
<name>A0A7U8GU46_NEPCE</name>
<dbReference type="OrthoDB" id="9785707at2"/>
<keyword evidence="4" id="KW-1185">Reference proteome</keyword>
<evidence type="ECO:0000259" key="2">
    <source>
        <dbReference type="Pfam" id="PF02481"/>
    </source>
</evidence>
<accession>A0A7U8GU46</accession>
<comment type="caution">
    <text evidence="3">The sequence shown here is derived from an EMBL/GenBank/DDBJ whole genome shotgun (WGS) entry which is preliminary data.</text>
</comment>
<comment type="similarity">
    <text evidence="1">Belongs to the DprA/Smf family.</text>
</comment>
<dbReference type="Gene3D" id="3.40.50.450">
    <property type="match status" value="1"/>
</dbReference>
<dbReference type="GO" id="GO:0009294">
    <property type="term" value="P:DNA-mediated transformation"/>
    <property type="evidence" value="ECO:0007669"/>
    <property type="project" value="InterPro"/>
</dbReference>
<reference evidence="3 4" key="1">
    <citation type="submission" date="2006-02" db="EMBL/GenBank/DDBJ databases">
        <authorList>
            <person name="Pinhassi J."/>
            <person name="Pedros-Alio C."/>
            <person name="Ferriera S."/>
            <person name="Johnson J."/>
            <person name="Kravitz S."/>
            <person name="Halpern A."/>
            <person name="Remington K."/>
            <person name="Beeson K."/>
            <person name="Tran B."/>
            <person name="Rogers Y.-H."/>
            <person name="Friedman R."/>
            <person name="Venter J.C."/>
        </authorList>
    </citation>
    <scope>NUCLEOTIDE SEQUENCE [LARGE SCALE GENOMIC DNA]</scope>
    <source>
        <strain evidence="3 4">MED92</strain>
    </source>
</reference>
<dbReference type="SUPFAM" id="SSF102405">
    <property type="entry name" value="MCP/YpsA-like"/>
    <property type="match status" value="1"/>
</dbReference>
<sequence>MTNQDYWRNETVAFLALSELKGVGYWTLYKLSCKNISFKKILKEYTKEELESLLGIKIKLPSDTGWDEFCIALWESGIEALRSLHAQKVLMIFHDQDSFPESLKDLADGPRWLFVQGKLENLSKKSVAVVGTRKPTDDGVFLTKYFVAALSEHSLLTVSGLAYGIDQITHLESLRYGIPTVAVLGTGILQNYPKGSEEIRLRIVSEGGTIVSEYLPNQSYSGENFVRRNRIQAALSTFVVPVEWKIKSGTAHTVEFANRYQRKIINIFLPSTYGLREELSFSESKYNAISVEIPKEHAVLKDLLQGDHASSQKLLSGGHQTELEL</sequence>
<evidence type="ECO:0000313" key="3">
    <source>
        <dbReference type="EMBL" id="EAR62800.1"/>
    </source>
</evidence>
<dbReference type="Pfam" id="PF02481">
    <property type="entry name" value="DNA_processg_A"/>
    <property type="match status" value="1"/>
</dbReference>
<organism evidence="3 4">
    <name type="scientific">Neptuniibacter caesariensis</name>
    <dbReference type="NCBI Taxonomy" id="207954"/>
    <lineage>
        <taxon>Bacteria</taxon>
        <taxon>Pseudomonadati</taxon>
        <taxon>Pseudomonadota</taxon>
        <taxon>Gammaproteobacteria</taxon>
        <taxon>Oceanospirillales</taxon>
        <taxon>Oceanospirillaceae</taxon>
        <taxon>Neptuniibacter</taxon>
    </lineage>
</organism>
<dbReference type="PANTHER" id="PTHR43022:SF1">
    <property type="entry name" value="PROTEIN SMF"/>
    <property type="match status" value="1"/>
</dbReference>
<proteinExistence type="inferred from homology"/>
<dbReference type="AlphaFoldDB" id="A0A7U8GU46"/>
<dbReference type="Proteomes" id="UP000002171">
    <property type="component" value="Unassembled WGS sequence"/>
</dbReference>
<dbReference type="PANTHER" id="PTHR43022">
    <property type="entry name" value="PROTEIN SMF"/>
    <property type="match status" value="1"/>
</dbReference>
<evidence type="ECO:0000313" key="4">
    <source>
        <dbReference type="Proteomes" id="UP000002171"/>
    </source>
</evidence>
<protein>
    <submittedName>
        <fullName evidence="3">DNA processing chain A</fullName>
    </submittedName>
</protein>